<dbReference type="EMBL" id="LAZR01017414">
    <property type="protein sequence ID" value="KKM00521.1"/>
    <property type="molecule type" value="Genomic_DNA"/>
</dbReference>
<evidence type="ECO:0000313" key="1">
    <source>
        <dbReference type="EMBL" id="KKM00521.1"/>
    </source>
</evidence>
<comment type="caution">
    <text evidence="1">The sequence shown here is derived from an EMBL/GenBank/DDBJ whole genome shotgun (WGS) entry which is preliminary data.</text>
</comment>
<dbReference type="AlphaFoldDB" id="A0A0F9J3K4"/>
<gene>
    <name evidence="1" type="ORF">LCGC14_1803600</name>
</gene>
<sequence>MTSVIERIDTDFKIPFDARISSKNPEIQAEYMLELAETLQLLLEKIITVANFSIDLFDGEAVYYALKNSDGVYPEGTWRRIQVGDNLEDQVLLDGDSISGTWTFVQRRERPI</sequence>
<organism evidence="1">
    <name type="scientific">marine sediment metagenome</name>
    <dbReference type="NCBI Taxonomy" id="412755"/>
    <lineage>
        <taxon>unclassified sequences</taxon>
        <taxon>metagenomes</taxon>
        <taxon>ecological metagenomes</taxon>
    </lineage>
</organism>
<proteinExistence type="predicted"/>
<name>A0A0F9J3K4_9ZZZZ</name>
<accession>A0A0F9J3K4</accession>
<protein>
    <submittedName>
        <fullName evidence="1">Uncharacterized protein</fullName>
    </submittedName>
</protein>
<reference evidence="1" key="1">
    <citation type="journal article" date="2015" name="Nature">
        <title>Complex archaea that bridge the gap between prokaryotes and eukaryotes.</title>
        <authorList>
            <person name="Spang A."/>
            <person name="Saw J.H."/>
            <person name="Jorgensen S.L."/>
            <person name="Zaremba-Niedzwiedzka K."/>
            <person name="Martijn J."/>
            <person name="Lind A.E."/>
            <person name="van Eijk R."/>
            <person name="Schleper C."/>
            <person name="Guy L."/>
            <person name="Ettema T.J."/>
        </authorList>
    </citation>
    <scope>NUCLEOTIDE SEQUENCE</scope>
</reference>